<name>A0A2C6KU25_9APIC</name>
<accession>A0A2C6KU25</accession>
<dbReference type="VEuPathDB" id="ToxoDB:CSUI_006458"/>
<reference evidence="1 2" key="1">
    <citation type="journal article" date="2017" name="Int. J. Parasitol.">
        <title>The genome of the protozoan parasite Cystoisospora suis and a reverse vaccinology approach to identify vaccine candidates.</title>
        <authorList>
            <person name="Palmieri N."/>
            <person name="Shrestha A."/>
            <person name="Ruttkowski B."/>
            <person name="Beck T."/>
            <person name="Vogl C."/>
            <person name="Tomley F."/>
            <person name="Blake D.P."/>
            <person name="Joachim A."/>
        </authorList>
    </citation>
    <scope>NUCLEOTIDE SEQUENCE [LARGE SCALE GENOMIC DNA]</scope>
    <source>
        <strain evidence="1 2">Wien I</strain>
    </source>
</reference>
<proteinExistence type="predicted"/>
<dbReference type="AlphaFoldDB" id="A0A2C6KU25"/>
<comment type="caution">
    <text evidence="1">The sequence shown here is derived from an EMBL/GenBank/DDBJ whole genome shotgun (WGS) entry which is preliminary data.</text>
</comment>
<gene>
    <name evidence="1" type="ORF">CSUI_006458</name>
</gene>
<sequence length="92" mass="9813">MLPSFNCDATIITAAEDPVPGRYPTDNGCRYSPRRSGASVRQEISADTVHKVFACCRVRLASGVAVVKTLRLPLRPVAAVHVSPMVCAGPMC</sequence>
<dbReference type="Proteomes" id="UP000221165">
    <property type="component" value="Unassembled WGS sequence"/>
</dbReference>
<dbReference type="EMBL" id="MIGC01003267">
    <property type="protein sequence ID" value="PHJ19714.1"/>
    <property type="molecule type" value="Genomic_DNA"/>
</dbReference>
<organism evidence="1 2">
    <name type="scientific">Cystoisospora suis</name>
    <dbReference type="NCBI Taxonomy" id="483139"/>
    <lineage>
        <taxon>Eukaryota</taxon>
        <taxon>Sar</taxon>
        <taxon>Alveolata</taxon>
        <taxon>Apicomplexa</taxon>
        <taxon>Conoidasida</taxon>
        <taxon>Coccidia</taxon>
        <taxon>Eucoccidiorida</taxon>
        <taxon>Eimeriorina</taxon>
        <taxon>Sarcocystidae</taxon>
        <taxon>Cystoisospora</taxon>
    </lineage>
</organism>
<evidence type="ECO:0000313" key="1">
    <source>
        <dbReference type="EMBL" id="PHJ19714.1"/>
    </source>
</evidence>
<keyword evidence="2" id="KW-1185">Reference proteome</keyword>
<protein>
    <submittedName>
        <fullName evidence="1">Uncharacterized protein</fullName>
    </submittedName>
</protein>
<dbReference type="RefSeq" id="XP_067921410.1">
    <property type="nucleotide sequence ID" value="XM_068066617.1"/>
</dbReference>
<evidence type="ECO:0000313" key="2">
    <source>
        <dbReference type="Proteomes" id="UP000221165"/>
    </source>
</evidence>
<dbReference type="GeneID" id="94429828"/>